<dbReference type="KEGG" id="jar:G7057_04580"/>
<organism evidence="1 2">
    <name type="scientific">Jeotgalibaca arthritidis</name>
    <dbReference type="NCBI Taxonomy" id="1868794"/>
    <lineage>
        <taxon>Bacteria</taxon>
        <taxon>Bacillati</taxon>
        <taxon>Bacillota</taxon>
        <taxon>Bacilli</taxon>
        <taxon>Lactobacillales</taxon>
        <taxon>Carnobacteriaceae</taxon>
        <taxon>Jeotgalibaca</taxon>
    </lineage>
</organism>
<dbReference type="Proteomes" id="UP000501451">
    <property type="component" value="Chromosome"/>
</dbReference>
<accession>A0A6G7K9B1</accession>
<gene>
    <name evidence="1" type="ORF">G7057_04580</name>
</gene>
<reference evidence="1 2" key="1">
    <citation type="journal article" date="2017" name="Int. J. Syst. Evol. Microbiol.">
        <title>Jeotgalibaca porci sp. nov. and Jeotgalibaca arthritidis sp. nov., isolated from pigs, and emended description of the genus Jeotgalibaca.</title>
        <authorList>
            <person name="Zamora L."/>
            <person name="Perez-Sancho M."/>
            <person name="Dominguez L."/>
            <person name="Fernandez-Garayzabal J.F."/>
            <person name="Vela A.I."/>
        </authorList>
    </citation>
    <scope>NUCLEOTIDE SEQUENCE [LARGE SCALE GENOMIC DNA]</scope>
    <source>
        <strain evidence="1 2">CECT 9157</strain>
    </source>
</reference>
<dbReference type="EMBL" id="CP049740">
    <property type="protein sequence ID" value="QII81822.1"/>
    <property type="molecule type" value="Genomic_DNA"/>
</dbReference>
<protein>
    <submittedName>
        <fullName evidence="1">Uncharacterized protein</fullName>
    </submittedName>
</protein>
<proteinExistence type="predicted"/>
<evidence type="ECO:0000313" key="2">
    <source>
        <dbReference type="Proteomes" id="UP000501451"/>
    </source>
</evidence>
<dbReference type="RefSeq" id="WP_166161680.1">
    <property type="nucleotide sequence ID" value="NZ_CP049740.1"/>
</dbReference>
<name>A0A6G7K9B1_9LACT</name>
<sequence>MKLILQENKNLKETIIDITYNVLDRRVKKIIEVIETQSVQLEGRKEEQIYLLNSSDIYYIESVDSLSFLYKESDVFERYNETATAQSVS</sequence>
<evidence type="ECO:0000313" key="1">
    <source>
        <dbReference type="EMBL" id="QII81822.1"/>
    </source>
</evidence>
<dbReference type="AlphaFoldDB" id="A0A6G7K9B1"/>
<keyword evidence="2" id="KW-1185">Reference proteome</keyword>